<keyword evidence="3" id="KW-1185">Reference proteome</keyword>
<evidence type="ECO:0000313" key="2">
    <source>
        <dbReference type="EMBL" id="MDQ0480742.1"/>
    </source>
</evidence>
<dbReference type="Proteomes" id="UP001224418">
    <property type="component" value="Unassembled WGS sequence"/>
</dbReference>
<reference evidence="2 3" key="1">
    <citation type="submission" date="2023-07" db="EMBL/GenBank/DDBJ databases">
        <title>Genomic Encyclopedia of Type Strains, Phase IV (KMG-IV): sequencing the most valuable type-strain genomes for metagenomic binning, comparative biology and taxonomic classification.</title>
        <authorList>
            <person name="Goeker M."/>
        </authorList>
    </citation>
    <scope>NUCLEOTIDE SEQUENCE [LARGE SCALE GENOMIC DNA]</scope>
    <source>
        <strain evidence="2 3">DSM 1400</strain>
    </source>
</reference>
<protein>
    <submittedName>
        <fullName evidence="2">Uncharacterized protein (DUF58 family)</fullName>
    </submittedName>
</protein>
<evidence type="ECO:0000259" key="1">
    <source>
        <dbReference type="Pfam" id="PF01882"/>
    </source>
</evidence>
<dbReference type="RefSeq" id="WP_307356859.1">
    <property type="nucleotide sequence ID" value="NZ_BAAACJ010000034.1"/>
</dbReference>
<dbReference type="Pfam" id="PF01882">
    <property type="entry name" value="DUF58"/>
    <property type="match status" value="1"/>
</dbReference>
<evidence type="ECO:0000313" key="3">
    <source>
        <dbReference type="Proteomes" id="UP001224418"/>
    </source>
</evidence>
<organism evidence="2 3">
    <name type="scientific">Hathewaya limosa</name>
    <name type="common">Clostridium limosum</name>
    <dbReference type="NCBI Taxonomy" id="1536"/>
    <lineage>
        <taxon>Bacteria</taxon>
        <taxon>Bacillati</taxon>
        <taxon>Bacillota</taxon>
        <taxon>Clostridia</taxon>
        <taxon>Eubacteriales</taxon>
        <taxon>Clostridiaceae</taxon>
        <taxon>Hathewaya</taxon>
    </lineage>
</organism>
<dbReference type="PANTHER" id="PTHR34351:SF2">
    <property type="entry name" value="DUF58 DOMAIN-CONTAINING PROTEIN"/>
    <property type="match status" value="1"/>
</dbReference>
<feature type="domain" description="DUF58" evidence="1">
    <location>
        <begin position="182"/>
        <end position="257"/>
    </location>
</feature>
<comment type="caution">
    <text evidence="2">The sequence shown here is derived from an EMBL/GenBank/DDBJ whole genome shotgun (WGS) entry which is preliminary data.</text>
</comment>
<dbReference type="InterPro" id="IPR002881">
    <property type="entry name" value="DUF58"/>
</dbReference>
<dbReference type="EMBL" id="JAUSWN010000026">
    <property type="protein sequence ID" value="MDQ0480742.1"/>
    <property type="molecule type" value="Genomic_DNA"/>
</dbReference>
<dbReference type="PANTHER" id="PTHR34351">
    <property type="entry name" value="SLR1927 PROTEIN-RELATED"/>
    <property type="match status" value="1"/>
</dbReference>
<sequence length="373" mass="43939">MRIIFILILIYCLLKFDKKMNAKSFNEFNIKRELDKIRVFENERFNIKTTIENNKRLPLSFIYVREKLPTEFVKMKQELQKDDNGFKVNISRYTMRSYERKIRNTTFKSSKRGIYTISHIKVTIGDIFGFSNCKKEFIDYLELIVYPEVKKLSQFKFSSNTLYGDNIVKRWIYKDPIYIKGIREYNTNDRMKDIHWASSAKMNRLMVREYDHTSEKQLIMLLNVESGRKVWRSGDEIELENAISLVASLASECSNLNINTDFWTNAQIIGKNKKGVSEVICSEYSLGNVLEMCARIYPSKKMNFSELLSKKKNEFKRNYSYIILGFYLDKESINMVQELVSRGISIAMMDVSSDLRLPNIKGVKKFDFKGAIR</sequence>
<name>A0ABU0JUG1_HATLI</name>
<gene>
    <name evidence="2" type="ORF">QOZ93_002492</name>
</gene>
<proteinExistence type="predicted"/>
<accession>A0ABU0JUG1</accession>